<proteinExistence type="predicted"/>
<reference evidence="3" key="1">
    <citation type="submission" date="2022-11" db="UniProtKB">
        <authorList>
            <consortium name="WormBaseParasite"/>
        </authorList>
    </citation>
    <scope>IDENTIFICATION</scope>
</reference>
<feature type="transmembrane region" description="Helical" evidence="1">
    <location>
        <begin position="61"/>
        <end position="85"/>
    </location>
</feature>
<dbReference type="WBParaSite" id="Minc3s04270g35900">
    <property type="protein sequence ID" value="Minc3s04270g35900"/>
    <property type="gene ID" value="Minc3s04270g35900"/>
</dbReference>
<accession>A0A914NDT9</accession>
<name>A0A914NDT9_MELIC</name>
<organism evidence="2 3">
    <name type="scientific">Meloidogyne incognita</name>
    <name type="common">Southern root-knot nematode worm</name>
    <name type="synonym">Oxyuris incognita</name>
    <dbReference type="NCBI Taxonomy" id="6306"/>
    <lineage>
        <taxon>Eukaryota</taxon>
        <taxon>Metazoa</taxon>
        <taxon>Ecdysozoa</taxon>
        <taxon>Nematoda</taxon>
        <taxon>Chromadorea</taxon>
        <taxon>Rhabditida</taxon>
        <taxon>Tylenchina</taxon>
        <taxon>Tylenchomorpha</taxon>
        <taxon>Tylenchoidea</taxon>
        <taxon>Meloidogynidae</taxon>
        <taxon>Meloidogyninae</taxon>
        <taxon>Meloidogyne</taxon>
        <taxon>Meloidogyne incognita group</taxon>
    </lineage>
</organism>
<keyword evidence="1" id="KW-0812">Transmembrane</keyword>
<keyword evidence="1" id="KW-0472">Membrane</keyword>
<sequence>MRALTSSATYRRAITSFRIVESGPPWHISMRLDELNRTIPGVPDSTIINEVYNSARYTRQLLWTVVELWCGCAIVVEVVVSCENFKLKRRRRKSRQKL</sequence>
<evidence type="ECO:0000313" key="3">
    <source>
        <dbReference type="WBParaSite" id="Minc3s04270g35900"/>
    </source>
</evidence>
<evidence type="ECO:0000256" key="1">
    <source>
        <dbReference type="SAM" id="Phobius"/>
    </source>
</evidence>
<evidence type="ECO:0000313" key="2">
    <source>
        <dbReference type="Proteomes" id="UP000887563"/>
    </source>
</evidence>
<dbReference type="Proteomes" id="UP000887563">
    <property type="component" value="Unplaced"/>
</dbReference>
<keyword evidence="2" id="KW-1185">Reference proteome</keyword>
<protein>
    <submittedName>
        <fullName evidence="3">Uncharacterized protein</fullName>
    </submittedName>
</protein>
<keyword evidence="1" id="KW-1133">Transmembrane helix</keyword>
<dbReference type="AlphaFoldDB" id="A0A914NDT9"/>